<name>A0ABP0S2G5_9DINO</name>
<comment type="caution">
    <text evidence="1">The sequence shown here is derived from an EMBL/GenBank/DDBJ whole genome shotgun (WGS) entry which is preliminary data.</text>
</comment>
<dbReference type="SUPFAM" id="SSF48452">
    <property type="entry name" value="TPR-like"/>
    <property type="match status" value="1"/>
</dbReference>
<sequence length="642" mass="72309">MVGIGLTTFFGESLVAGCDDDGFCKSVAHRRPPDPRKMWRPEVPTSVPVPHRYLISSQAVELCRVRMRGWVDLTTGTDLREYFENLYREGGEFVHCDYEEIPDAVLHTWLHKPTGIQIWRDVIDLTNGGMSQVLFHYTDELAFRNITHPRKEASEIWASLNTEGPNANAWWGRGVYTVPLPPDRWQDREELLDNNFRNMMRRDELDQERGAEYVKREYPKRAAFCVPILVNPSNAFDVSKRATPEMEAAGKEPGRNLVGKLLNEPGMPPRCCIVVQVFGEDGAASVQHARGRLLDALRSRASAAQGDVRALRRVKWRLSSVLQHRGFYEEALPMLQELLRTGEESEGPESPQALAIANNLALVWEQMGHFAEAEKLHRSTLEVRGRTLGRENPNTLKSVNNLANVLQKMGQFTEAEQLHRRAMEARERALGAEHAETLNSISNLASVLKEMSQYLEAEELTRRVLEARERIFGPEHPNTLLSVNNLANSLKKVGRYEEAEELSRRAVDACERTLGPEHPRTLASLDTLAAILSDLCRYDEAEILSRRAVDSFEKALGPEHPYTLVSLETLAQILANMGQGSDAETLYRRVLTAYERTLGAEHPKTIRSHQSLMALENALPAAQVVLVESEAEEARNTPCEAS</sequence>
<reference evidence="1 2" key="1">
    <citation type="submission" date="2024-02" db="EMBL/GenBank/DDBJ databases">
        <authorList>
            <person name="Chen Y."/>
            <person name="Shah S."/>
            <person name="Dougan E. K."/>
            <person name="Thang M."/>
            <person name="Chan C."/>
        </authorList>
    </citation>
    <scope>NUCLEOTIDE SEQUENCE [LARGE SCALE GENOMIC DNA]</scope>
</reference>
<dbReference type="PANTHER" id="PTHR46082">
    <property type="entry name" value="ATP/GTP-BINDING PROTEIN-RELATED"/>
    <property type="match status" value="1"/>
</dbReference>
<organism evidence="1 2">
    <name type="scientific">Durusdinium trenchii</name>
    <dbReference type="NCBI Taxonomy" id="1381693"/>
    <lineage>
        <taxon>Eukaryota</taxon>
        <taxon>Sar</taxon>
        <taxon>Alveolata</taxon>
        <taxon>Dinophyceae</taxon>
        <taxon>Suessiales</taxon>
        <taxon>Symbiodiniaceae</taxon>
        <taxon>Durusdinium</taxon>
    </lineage>
</organism>
<evidence type="ECO:0000313" key="2">
    <source>
        <dbReference type="Proteomes" id="UP001642484"/>
    </source>
</evidence>
<dbReference type="SMART" id="SM00028">
    <property type="entry name" value="TPR"/>
    <property type="match status" value="5"/>
</dbReference>
<dbReference type="InterPro" id="IPR019734">
    <property type="entry name" value="TPR_rpt"/>
</dbReference>
<dbReference type="Gene3D" id="1.25.40.10">
    <property type="entry name" value="Tetratricopeptide repeat domain"/>
    <property type="match status" value="2"/>
</dbReference>
<dbReference type="EMBL" id="CAXAMN010026905">
    <property type="protein sequence ID" value="CAK9106555.1"/>
    <property type="molecule type" value="Genomic_DNA"/>
</dbReference>
<dbReference type="Pfam" id="PF13424">
    <property type="entry name" value="TPR_12"/>
    <property type="match status" value="3"/>
</dbReference>
<dbReference type="Proteomes" id="UP001642484">
    <property type="component" value="Unassembled WGS sequence"/>
</dbReference>
<protein>
    <recommendedName>
        <fullName evidence="3">Kinesin light chain</fullName>
    </recommendedName>
</protein>
<proteinExistence type="predicted"/>
<dbReference type="PRINTS" id="PR00381">
    <property type="entry name" value="KINESINLIGHT"/>
</dbReference>
<dbReference type="Pfam" id="PF13374">
    <property type="entry name" value="TPR_10"/>
    <property type="match status" value="1"/>
</dbReference>
<dbReference type="InterPro" id="IPR053137">
    <property type="entry name" value="NLR-like"/>
</dbReference>
<evidence type="ECO:0008006" key="3">
    <source>
        <dbReference type="Google" id="ProtNLM"/>
    </source>
</evidence>
<evidence type="ECO:0000313" key="1">
    <source>
        <dbReference type="EMBL" id="CAK9106555.1"/>
    </source>
</evidence>
<keyword evidence="2" id="KW-1185">Reference proteome</keyword>
<dbReference type="PANTHER" id="PTHR46082:SF6">
    <property type="entry name" value="AAA+ ATPASE DOMAIN-CONTAINING PROTEIN-RELATED"/>
    <property type="match status" value="1"/>
</dbReference>
<dbReference type="InterPro" id="IPR011990">
    <property type="entry name" value="TPR-like_helical_dom_sf"/>
</dbReference>
<accession>A0ABP0S2G5</accession>
<gene>
    <name evidence="1" type="ORF">CCMP2556_LOCUS49794</name>
</gene>